<feature type="region of interest" description="Disordered" evidence="1">
    <location>
        <begin position="147"/>
        <end position="186"/>
    </location>
</feature>
<organism evidence="2">
    <name type="scientific">marine sediment metagenome</name>
    <dbReference type="NCBI Taxonomy" id="412755"/>
    <lineage>
        <taxon>unclassified sequences</taxon>
        <taxon>metagenomes</taxon>
        <taxon>ecological metagenomes</taxon>
    </lineage>
</organism>
<dbReference type="EMBL" id="LAZR01020943">
    <property type="protein sequence ID" value="KKL87041.1"/>
    <property type="molecule type" value="Genomic_DNA"/>
</dbReference>
<name>A0A0F9G9F2_9ZZZZ</name>
<feature type="compositionally biased region" description="Basic and acidic residues" evidence="1">
    <location>
        <begin position="153"/>
        <end position="167"/>
    </location>
</feature>
<comment type="caution">
    <text evidence="2">The sequence shown here is derived from an EMBL/GenBank/DDBJ whole genome shotgun (WGS) entry which is preliminary data.</text>
</comment>
<sequence length="609" mass="68692">MQPLKSWWVILPLMVVGIGLGQVAWGQDAASDEAQALLKEGLAQYKALNFLQAKKVLLKVDRNKLTGSQRNDLDSHLLKVDDVIKKQAAAREAYDAGSKALKANDLATAAAKFDIAAASTLLPDADRKDARAQRALVAKKIEAARLAAATKAPKPDPKPKTKPEPKTKPTPKPKAKPKPSKAPAQDKRLAELQKRFNEAKAETVKGDQAMAKGQMDAAGKHFQRALEVFPEYGPARKKLAQVQGLLVRSAGPGMQAIGRLQKLRRIRKQETEVRFSQAIKRARESLQMAKGPAEYGRAAEEVKYAQTLLVTGKSLFTDTEYRAKKIETDQLLDFIGAERTRWEIDRVRIQEEEIRLRMTRRAEEMARQRREKIDTLKSRAIGLRDEQKYVQSVEILDRIRKLDPDDSWAAEQYNTLSRFVLLLDEKEAYRVGLHEEQRSLVDVRWSAIPWYELLRYPRDWPEITLKRQAFGASRVSESEANRAVYKALRMVLPKLDFGGIAFGDVIQFVRDVSNVNIHVKWEALRQVNIDQKTQVNVKLVQVSVEKALRTILDDVGGVNPLGYVVDEGVISVSTKDDLSRQTVTRVYDIRDLIVRVPDFRGPRINLSSS</sequence>
<dbReference type="PROSITE" id="PS50005">
    <property type="entry name" value="TPR"/>
    <property type="match status" value="1"/>
</dbReference>
<gene>
    <name evidence="2" type="ORF">LCGC14_1938690</name>
</gene>
<proteinExistence type="predicted"/>
<evidence type="ECO:0000313" key="2">
    <source>
        <dbReference type="EMBL" id="KKL87041.1"/>
    </source>
</evidence>
<feature type="non-terminal residue" evidence="2">
    <location>
        <position position="609"/>
    </location>
</feature>
<reference evidence="2" key="1">
    <citation type="journal article" date="2015" name="Nature">
        <title>Complex archaea that bridge the gap between prokaryotes and eukaryotes.</title>
        <authorList>
            <person name="Spang A."/>
            <person name="Saw J.H."/>
            <person name="Jorgensen S.L."/>
            <person name="Zaremba-Niedzwiedzka K."/>
            <person name="Martijn J."/>
            <person name="Lind A.E."/>
            <person name="van Eijk R."/>
            <person name="Schleper C."/>
            <person name="Guy L."/>
            <person name="Ettema T.J."/>
        </authorList>
    </citation>
    <scope>NUCLEOTIDE SEQUENCE</scope>
</reference>
<evidence type="ECO:0000256" key="1">
    <source>
        <dbReference type="SAM" id="MobiDB-lite"/>
    </source>
</evidence>
<dbReference type="InterPro" id="IPR019734">
    <property type="entry name" value="TPR_rpt"/>
</dbReference>
<dbReference type="SMART" id="SM00028">
    <property type="entry name" value="TPR"/>
    <property type="match status" value="2"/>
</dbReference>
<dbReference type="Gene3D" id="1.25.40.10">
    <property type="entry name" value="Tetratricopeptide repeat domain"/>
    <property type="match status" value="1"/>
</dbReference>
<dbReference type="AlphaFoldDB" id="A0A0F9G9F2"/>
<dbReference type="InterPro" id="IPR011990">
    <property type="entry name" value="TPR-like_helical_dom_sf"/>
</dbReference>
<dbReference type="SUPFAM" id="SSF48452">
    <property type="entry name" value="TPR-like"/>
    <property type="match status" value="1"/>
</dbReference>
<protein>
    <submittedName>
        <fullName evidence="2">Uncharacterized protein</fullName>
    </submittedName>
</protein>
<accession>A0A0F9G9F2</accession>
<feature type="compositionally biased region" description="Basic residues" evidence="1">
    <location>
        <begin position="169"/>
        <end position="179"/>
    </location>
</feature>